<feature type="domain" description="DUF4394" evidence="2">
    <location>
        <begin position="336"/>
        <end position="519"/>
    </location>
</feature>
<dbReference type="Pfam" id="PF14339">
    <property type="entry name" value="DUF4394"/>
    <property type="match status" value="2"/>
</dbReference>
<dbReference type="RefSeq" id="WP_139513765.1">
    <property type="nucleotide sequence ID" value="NZ_CP040896.1"/>
</dbReference>
<dbReference type="OrthoDB" id="531718at2"/>
<name>A0A5B7ZVG9_9BACT</name>
<evidence type="ECO:0000256" key="1">
    <source>
        <dbReference type="SAM" id="SignalP"/>
    </source>
</evidence>
<feature type="signal peptide" evidence="1">
    <location>
        <begin position="1"/>
        <end position="24"/>
    </location>
</feature>
<feature type="domain" description="DUF4394" evidence="2">
    <location>
        <begin position="61"/>
        <end position="277"/>
    </location>
</feature>
<dbReference type="AlphaFoldDB" id="A0A5B7ZVG9"/>
<dbReference type="Proteomes" id="UP000305398">
    <property type="component" value="Chromosome"/>
</dbReference>
<keyword evidence="4" id="KW-1185">Reference proteome</keyword>
<dbReference type="EMBL" id="CP040896">
    <property type="protein sequence ID" value="QDA58789.1"/>
    <property type="molecule type" value="Genomic_DNA"/>
</dbReference>
<evidence type="ECO:0000313" key="3">
    <source>
        <dbReference type="EMBL" id="QDA58789.1"/>
    </source>
</evidence>
<proteinExistence type="predicted"/>
<dbReference type="PROSITE" id="PS51257">
    <property type="entry name" value="PROKAR_LIPOPROTEIN"/>
    <property type="match status" value="1"/>
</dbReference>
<evidence type="ECO:0000313" key="4">
    <source>
        <dbReference type="Proteomes" id="UP000305398"/>
    </source>
</evidence>
<feature type="chain" id="PRO_5022872890" evidence="1">
    <location>
        <begin position="25"/>
        <end position="538"/>
    </location>
</feature>
<organism evidence="3 4">
    <name type="scientific">Hymenobacter jejuensis</name>
    <dbReference type="NCBI Taxonomy" id="2502781"/>
    <lineage>
        <taxon>Bacteria</taxon>
        <taxon>Pseudomonadati</taxon>
        <taxon>Bacteroidota</taxon>
        <taxon>Cytophagia</taxon>
        <taxon>Cytophagales</taxon>
        <taxon>Hymenobacteraceae</taxon>
        <taxon>Hymenobacter</taxon>
    </lineage>
</organism>
<protein>
    <submittedName>
        <fullName evidence="3">DUF4394 domain-containing protein</fullName>
    </submittedName>
</protein>
<reference evidence="3 4" key="1">
    <citation type="submission" date="2019-06" db="EMBL/GenBank/DDBJ databases">
        <authorList>
            <person name="Srinivasan S."/>
        </authorList>
    </citation>
    <scope>NUCLEOTIDE SEQUENCE [LARGE SCALE GENOMIC DNA]</scope>
    <source>
        <strain evidence="3 4">17J68-5</strain>
    </source>
</reference>
<evidence type="ECO:0000259" key="2">
    <source>
        <dbReference type="Pfam" id="PF14339"/>
    </source>
</evidence>
<keyword evidence="1" id="KW-0732">Signal</keyword>
<sequence>MQKRYSLTTALVAVLLLCSLTSCEDILEQYFPHAPAPTPTPTYPSLGLDIPFYALSGGTRLDAYSTKNPASRTASVVISGLQPGEKLLAMDFRPATGQLYGLGSTSRLYVLDQQTGTARAVGSGAFTPALAGNLVGFDFNPTVDRIRVVTSTGQNLRLHPVTGAVVATDGLINGAEGATLTAVAYTNSRAGAATTELYAINTHDQQLYRISSPNEGTLTAVGALGLSVTGDGGFDIDVKTGTALGLFPVNGLPTLFSVDLKTGKAQPLAQYSASLGYTALAVPSQPVAYTVDSFFAGRTGVLISLRIFDPTSLHTQPDPAVPDAPVTKTPTGLAVPGQEYLDGIDFRPATGQLYLLTSQHTSPYVYRLYTLDAATSAATLVATMGLPLTSEVAAFTFNPTEDRVRIISFEGQNIRMNPTDGTVVVDAPLTPGGSPSVTDAAYDKDANLYVVGRDQKLYRQTSTTSGALTPVGSLGVTDAGLTSFSIGRTNNAAYAFFTGNSESRVHSVNLATGQATALSGAFGFTGYLSSDIAVGLGF</sequence>
<accession>A0A5B7ZVG9</accession>
<dbReference type="InterPro" id="IPR025507">
    <property type="entry name" value="DUF4394"/>
</dbReference>
<dbReference type="KEGG" id="hyj:FHG12_01130"/>
<gene>
    <name evidence="3" type="ORF">FHG12_01130</name>
</gene>
<dbReference type="SUPFAM" id="SSF69322">
    <property type="entry name" value="Tricorn protease domain 2"/>
    <property type="match status" value="1"/>
</dbReference>